<dbReference type="Pfam" id="PF00583">
    <property type="entry name" value="Acetyltransf_1"/>
    <property type="match status" value="1"/>
</dbReference>
<name>A0A1H1PA01_9GAMM</name>
<dbReference type="AlphaFoldDB" id="A0A1H1PA01"/>
<dbReference type="SUPFAM" id="SSF55729">
    <property type="entry name" value="Acyl-CoA N-acyltransferases (Nat)"/>
    <property type="match status" value="1"/>
</dbReference>
<keyword evidence="3" id="KW-1185">Reference proteome</keyword>
<evidence type="ECO:0000313" key="2">
    <source>
        <dbReference type="EMBL" id="SDS08118.1"/>
    </source>
</evidence>
<evidence type="ECO:0000259" key="1">
    <source>
        <dbReference type="PROSITE" id="PS51186"/>
    </source>
</evidence>
<dbReference type="CDD" id="cd04301">
    <property type="entry name" value="NAT_SF"/>
    <property type="match status" value="1"/>
</dbReference>
<gene>
    <name evidence="2" type="ORF">SAMN05216421_0871</name>
</gene>
<dbReference type="EMBL" id="LT629736">
    <property type="protein sequence ID" value="SDS08118.1"/>
    <property type="molecule type" value="Genomic_DNA"/>
</dbReference>
<proteinExistence type="predicted"/>
<dbReference type="Gene3D" id="3.40.630.30">
    <property type="match status" value="1"/>
</dbReference>
<sequence length="158" mass="18152">MTTRDELKARPLPFSLGVLECELPQYQFNRFLYELVGSEWEWGDRDDWTDEQWRAIVESDELRTWVAYDRGSTAGYYELYRPDGVNAEIRYFGLATGSIGKGLGGPLLSHAIESAWNWTGTERVWVHTCTFDHPSALGNYVSRGMKLYREDVLPAHAP</sequence>
<dbReference type="RefSeq" id="WP_093392004.1">
    <property type="nucleotide sequence ID" value="NZ_LT629736.1"/>
</dbReference>
<dbReference type="OrthoDB" id="275336at2"/>
<dbReference type="PROSITE" id="PS51186">
    <property type="entry name" value="GNAT"/>
    <property type="match status" value="1"/>
</dbReference>
<dbReference type="InterPro" id="IPR000182">
    <property type="entry name" value="GNAT_dom"/>
</dbReference>
<accession>A0A1H1PA01</accession>
<organism evidence="2 3">
    <name type="scientific">Halopseudomonas xinjiangensis</name>
    <dbReference type="NCBI Taxonomy" id="487184"/>
    <lineage>
        <taxon>Bacteria</taxon>
        <taxon>Pseudomonadati</taxon>
        <taxon>Pseudomonadota</taxon>
        <taxon>Gammaproteobacteria</taxon>
        <taxon>Pseudomonadales</taxon>
        <taxon>Pseudomonadaceae</taxon>
        <taxon>Halopseudomonas</taxon>
    </lineage>
</organism>
<dbReference type="STRING" id="487184.SAMN05216421_0871"/>
<reference evidence="3" key="1">
    <citation type="submission" date="2016-10" db="EMBL/GenBank/DDBJ databases">
        <authorList>
            <person name="Varghese N."/>
            <person name="Submissions S."/>
        </authorList>
    </citation>
    <scope>NUCLEOTIDE SEQUENCE [LARGE SCALE GENOMIC DNA]</scope>
    <source>
        <strain evidence="3">NRRL B-51270</strain>
    </source>
</reference>
<evidence type="ECO:0000313" key="3">
    <source>
        <dbReference type="Proteomes" id="UP000243207"/>
    </source>
</evidence>
<feature type="domain" description="N-acetyltransferase" evidence="1">
    <location>
        <begin position="19"/>
        <end position="158"/>
    </location>
</feature>
<dbReference type="Proteomes" id="UP000243207">
    <property type="component" value="Chromosome I"/>
</dbReference>
<dbReference type="InterPro" id="IPR016181">
    <property type="entry name" value="Acyl_CoA_acyltransferase"/>
</dbReference>
<protein>
    <recommendedName>
        <fullName evidence="1">N-acetyltransferase domain-containing protein</fullName>
    </recommendedName>
</protein>
<dbReference type="GO" id="GO:0016747">
    <property type="term" value="F:acyltransferase activity, transferring groups other than amino-acyl groups"/>
    <property type="evidence" value="ECO:0007669"/>
    <property type="project" value="InterPro"/>
</dbReference>